<reference evidence="2" key="1">
    <citation type="submission" date="2016-10" db="EMBL/GenBank/DDBJ databases">
        <authorList>
            <person name="Varghese N."/>
            <person name="Submissions S."/>
        </authorList>
    </citation>
    <scope>NUCLEOTIDE SEQUENCE [LARGE SCALE GENOMIC DNA]</scope>
    <source>
        <strain evidence="2">CCTCC 2012022</strain>
    </source>
</reference>
<name>A0A1H2GAL8_9GAMM</name>
<dbReference type="SUPFAM" id="SSF56112">
    <property type="entry name" value="Protein kinase-like (PK-like)"/>
    <property type="match status" value="1"/>
</dbReference>
<accession>A0A1H2GAL8</accession>
<dbReference type="Proteomes" id="UP000243063">
    <property type="component" value="Chromosome I"/>
</dbReference>
<proteinExistence type="predicted"/>
<organism evidence="1 2">
    <name type="scientific">Geopseudomonas guangdongensis</name>
    <dbReference type="NCBI Taxonomy" id="1245526"/>
    <lineage>
        <taxon>Bacteria</taxon>
        <taxon>Pseudomonadati</taxon>
        <taxon>Pseudomonadota</taxon>
        <taxon>Gammaproteobacteria</taxon>
        <taxon>Pseudomonadales</taxon>
        <taxon>Pseudomonadaceae</taxon>
        <taxon>Geopseudomonas</taxon>
    </lineage>
</organism>
<evidence type="ECO:0000313" key="2">
    <source>
        <dbReference type="Proteomes" id="UP000243063"/>
    </source>
</evidence>
<keyword evidence="1" id="KW-0418">Kinase</keyword>
<protein>
    <submittedName>
        <fullName evidence="1">Lipopolysaccharide kinase (Kdo/WaaP) family protein</fullName>
    </submittedName>
</protein>
<dbReference type="RefSeq" id="WP_090213557.1">
    <property type="nucleotide sequence ID" value="NZ_LT629780.1"/>
</dbReference>
<keyword evidence="2" id="KW-1185">Reference proteome</keyword>
<sequence length="249" mass="29172">MKDFIAGEDRLLLARHGLDNFAALWALELPAVDEPNTERGGWSSVCRLELEDRAYYLKRQRNHLTRSLCHPLGEPTFARELRNIQRYQALKIPALSAAFYAERRLDGDRCAILLTHALDGWRDLNDWLDDWASLPGVEQRAILRACGELIRRLHGARQMHGCLYPKHIFLRREADGFRACLIDLEKTRPFWLAQRDRIKDLETLLRRSARSWGDKDLRVLLGFYLDEFERLDQWSARLAARHSDKANRR</sequence>
<dbReference type="OrthoDB" id="5405319at2"/>
<dbReference type="InterPro" id="IPR027023">
    <property type="entry name" value="Put_LipoPS_kinase_InaA"/>
</dbReference>
<dbReference type="PIRSF" id="PIRSF026326">
    <property type="entry name" value="InaA"/>
    <property type="match status" value="1"/>
</dbReference>
<evidence type="ECO:0000313" key="1">
    <source>
        <dbReference type="EMBL" id="SDU16408.1"/>
    </source>
</evidence>
<dbReference type="EMBL" id="LT629780">
    <property type="protein sequence ID" value="SDU16408.1"/>
    <property type="molecule type" value="Genomic_DNA"/>
</dbReference>
<gene>
    <name evidence="1" type="ORF">SAMN05216580_1670</name>
</gene>
<dbReference type="AlphaFoldDB" id="A0A1H2GAL8"/>
<dbReference type="Pfam" id="PF06293">
    <property type="entry name" value="Kdo"/>
    <property type="match status" value="1"/>
</dbReference>
<dbReference type="STRING" id="1245526.SAMN05216580_1670"/>
<keyword evidence="1" id="KW-0808">Transferase</keyword>
<dbReference type="InterPro" id="IPR011009">
    <property type="entry name" value="Kinase-like_dom_sf"/>
</dbReference>
<dbReference type="GO" id="GO:0016301">
    <property type="term" value="F:kinase activity"/>
    <property type="evidence" value="ECO:0007669"/>
    <property type="project" value="UniProtKB-KW"/>
</dbReference>